<reference evidence="9 11" key="2">
    <citation type="submission" date="2018-08" db="EMBL/GenBank/DDBJ databases">
        <authorList>
            <person name="Lorentzen P. G. S. M."/>
        </authorList>
    </citation>
    <scope>NUCLEOTIDE SEQUENCE [LARGE SCALE GENOMIC DNA]</scope>
    <source>
        <strain evidence="9 11">CRBO_1381</strain>
    </source>
</reference>
<evidence type="ECO:0000313" key="11">
    <source>
        <dbReference type="Proteomes" id="UP000294726"/>
    </source>
</evidence>
<feature type="transmembrane region" description="Helical" evidence="6">
    <location>
        <begin position="370"/>
        <end position="392"/>
    </location>
</feature>
<feature type="transmembrane region" description="Helical" evidence="6">
    <location>
        <begin position="183"/>
        <end position="201"/>
    </location>
</feature>
<evidence type="ECO:0000256" key="5">
    <source>
        <dbReference type="ARBA" id="ARBA00023136"/>
    </source>
</evidence>
<reference evidence="8 10" key="1">
    <citation type="journal article" date="2016" name="BMC Genomics">
        <title>Consensus pan-genome assembly of the specialised wine bacterium Oenococcus oeni.</title>
        <authorList>
            <person name="Sternes P.R."/>
            <person name="Borneman A.R."/>
        </authorList>
    </citation>
    <scope>NUCLEOTIDE SEQUENCE [LARGE SCALE GENOMIC DNA]</scope>
    <source>
        <strain evidence="8 10">AWRIB661</strain>
    </source>
</reference>
<keyword evidence="3" id="KW-0133">Cell shape</keyword>
<dbReference type="EMBL" id="MLOK01000029">
    <property type="protein sequence ID" value="OIM21597.1"/>
    <property type="molecule type" value="Genomic_DNA"/>
</dbReference>
<dbReference type="InterPro" id="IPR018365">
    <property type="entry name" value="Cell_cycle_FtsW-rel_CS"/>
</dbReference>
<feature type="transmembrane region" description="Helical" evidence="6">
    <location>
        <begin position="115"/>
        <end position="138"/>
    </location>
</feature>
<dbReference type="GO" id="GO:0008360">
    <property type="term" value="P:regulation of cell shape"/>
    <property type="evidence" value="ECO:0007669"/>
    <property type="project" value="UniProtKB-KW"/>
</dbReference>
<feature type="transmembrane region" description="Helical" evidence="6">
    <location>
        <begin position="208"/>
        <end position="226"/>
    </location>
</feature>
<evidence type="ECO:0000256" key="1">
    <source>
        <dbReference type="ARBA" id="ARBA00004141"/>
    </source>
</evidence>
<sequence>MQNLNLKNRGTTFHWRDDSRIDWRIIFVLIALMAIGFVSLFLALKADSSGSIVKSMFVQCLWWAFGWSIAIFLMHLDSQQLFRFAPVAYALGIFLLVFVLFAYSRSLEATTNAKSWLAIGSLTFQPSEVMKPALILMLARVVYTHNQNYSVHTLSSDFLLIAKMSGITIPVIVLMLLQHDFGSTLVFVAIFGGIFLVSGILNRILVPIVGAFGTIGALAIFAVTTTPGRNFLTQLGFESYQFARIDDWLDPSGNDTNSSGYQLYQSIKAIGSGRIFGNGLNNITVYVPVRESDMIFSVIGEGLGFVGGFVLIALYFFLIYSMIRRVFDTKNSFYAYVVSGVVLMILFHVFENIGMSIGLVPLTGIPLPFISQGGSALIANMIGIGLTLSMQYHNFTSEFAKKETNFK</sequence>
<keyword evidence="5 6" id="KW-0472">Membrane</keyword>
<accession>A0A483CKN6</accession>
<proteinExistence type="predicted"/>
<feature type="transmembrane region" description="Helical" evidence="6">
    <location>
        <begin position="56"/>
        <end position="74"/>
    </location>
</feature>
<dbReference type="EMBL" id="LR031358">
    <property type="protein sequence ID" value="VDB97703.1"/>
    <property type="molecule type" value="Genomic_DNA"/>
</dbReference>
<dbReference type="Pfam" id="PF01098">
    <property type="entry name" value="FTSW_RODA_SPOVE"/>
    <property type="match status" value="1"/>
</dbReference>
<dbReference type="GO" id="GO:0051301">
    <property type="term" value="P:cell division"/>
    <property type="evidence" value="ECO:0007669"/>
    <property type="project" value="InterPro"/>
</dbReference>
<gene>
    <name evidence="9" type="primary">rodA</name>
    <name evidence="8" type="ORF">ATX59_03180</name>
    <name evidence="7" type="ORF">GA838_08295</name>
    <name evidence="9" type="ORF">OENI_0635</name>
</gene>
<feature type="transmembrane region" description="Helical" evidence="6">
    <location>
        <begin position="333"/>
        <end position="350"/>
    </location>
</feature>
<evidence type="ECO:0000313" key="10">
    <source>
        <dbReference type="Proteomes" id="UP000181728"/>
    </source>
</evidence>
<feature type="transmembrane region" description="Helical" evidence="6">
    <location>
        <begin position="81"/>
        <end position="103"/>
    </location>
</feature>
<keyword evidence="9" id="KW-0328">Glycosyltransferase</keyword>
<evidence type="ECO:0000313" key="8">
    <source>
        <dbReference type="EMBL" id="OIM21597.1"/>
    </source>
</evidence>
<dbReference type="Proteomes" id="UP000294726">
    <property type="component" value="Chromosome"/>
</dbReference>
<evidence type="ECO:0000313" key="9">
    <source>
        <dbReference type="EMBL" id="VDB97703.1"/>
    </source>
</evidence>
<dbReference type="PANTHER" id="PTHR30474">
    <property type="entry name" value="CELL CYCLE PROTEIN"/>
    <property type="match status" value="1"/>
</dbReference>
<evidence type="ECO:0000313" key="7">
    <source>
        <dbReference type="EMBL" id="MDV7715730.1"/>
    </source>
</evidence>
<dbReference type="PROSITE" id="PS00428">
    <property type="entry name" value="FTSW_RODA_SPOVE"/>
    <property type="match status" value="1"/>
</dbReference>
<keyword evidence="4 6" id="KW-1133">Transmembrane helix</keyword>
<dbReference type="PANTHER" id="PTHR30474:SF1">
    <property type="entry name" value="PEPTIDOGLYCAN GLYCOSYLTRANSFERASE MRDB"/>
    <property type="match status" value="1"/>
</dbReference>
<dbReference type="Proteomes" id="UP000181728">
    <property type="component" value="Unassembled WGS sequence"/>
</dbReference>
<feature type="transmembrane region" description="Helical" evidence="6">
    <location>
        <begin position="21"/>
        <end position="44"/>
    </location>
</feature>
<name>A0A483CKN6_OENOE</name>
<dbReference type="GO" id="GO:0016757">
    <property type="term" value="F:glycosyltransferase activity"/>
    <property type="evidence" value="ECO:0007669"/>
    <property type="project" value="UniProtKB-KW"/>
</dbReference>
<protein>
    <submittedName>
        <fullName evidence="9">Peptidoglycan glycosyltransferase</fullName>
        <ecNumber evidence="9">2.4.1.129</ecNumber>
    </submittedName>
    <submittedName>
        <fullName evidence="7">Rod shape-determining protein RodA</fullName>
    </submittedName>
</protein>
<dbReference type="Proteomes" id="UP001281024">
    <property type="component" value="Unassembled WGS sequence"/>
</dbReference>
<dbReference type="AlphaFoldDB" id="A0A483CKN6"/>
<evidence type="ECO:0000256" key="2">
    <source>
        <dbReference type="ARBA" id="ARBA00022692"/>
    </source>
</evidence>
<dbReference type="GO" id="GO:0015648">
    <property type="term" value="F:lipid-linked peptidoglycan transporter activity"/>
    <property type="evidence" value="ECO:0007669"/>
    <property type="project" value="TreeGrafter"/>
</dbReference>
<reference evidence="7" key="3">
    <citation type="submission" date="2019-10" db="EMBL/GenBank/DDBJ databases">
        <title>Malate fermentation in French cider.</title>
        <authorList>
            <person name="Cousin F.J."/>
            <person name="Medina Fernandez S."/>
            <person name="Misery B."/>
            <person name="Laplace J.-M."/>
            <person name="Cretenet M."/>
        </authorList>
    </citation>
    <scope>NUCLEOTIDE SEQUENCE</scope>
    <source>
        <strain evidence="7">UCMA15129</strain>
    </source>
</reference>
<evidence type="ECO:0000256" key="6">
    <source>
        <dbReference type="SAM" id="Phobius"/>
    </source>
</evidence>
<dbReference type="EC" id="2.4.1.129" evidence="9"/>
<keyword evidence="2 6" id="KW-0812">Transmembrane</keyword>
<dbReference type="GO" id="GO:0032153">
    <property type="term" value="C:cell division site"/>
    <property type="evidence" value="ECO:0007669"/>
    <property type="project" value="TreeGrafter"/>
</dbReference>
<dbReference type="RefSeq" id="WP_032809283.1">
    <property type="nucleotide sequence ID" value="NZ_JBHNYA010000005.1"/>
</dbReference>
<evidence type="ECO:0000256" key="3">
    <source>
        <dbReference type="ARBA" id="ARBA00022960"/>
    </source>
</evidence>
<dbReference type="InterPro" id="IPR001182">
    <property type="entry name" value="FtsW/RodA"/>
</dbReference>
<organism evidence="9 11">
    <name type="scientific">Oenococcus oeni</name>
    <name type="common">Leuconostoc oenos</name>
    <dbReference type="NCBI Taxonomy" id="1247"/>
    <lineage>
        <taxon>Bacteria</taxon>
        <taxon>Bacillati</taxon>
        <taxon>Bacillota</taxon>
        <taxon>Bacilli</taxon>
        <taxon>Lactobacillales</taxon>
        <taxon>Lactobacillaceae</taxon>
        <taxon>Oenococcus</taxon>
    </lineage>
</organism>
<evidence type="ECO:0000256" key="4">
    <source>
        <dbReference type="ARBA" id="ARBA00022989"/>
    </source>
</evidence>
<dbReference type="EMBL" id="WERV01000007">
    <property type="protein sequence ID" value="MDV7715730.1"/>
    <property type="molecule type" value="Genomic_DNA"/>
</dbReference>
<keyword evidence="9" id="KW-0808">Transferase</keyword>
<feature type="transmembrane region" description="Helical" evidence="6">
    <location>
        <begin position="294"/>
        <end position="321"/>
    </location>
</feature>
<comment type="subcellular location">
    <subcellularLocation>
        <location evidence="1">Membrane</location>
        <topology evidence="1">Multi-pass membrane protein</topology>
    </subcellularLocation>
</comment>
<dbReference type="GO" id="GO:0005886">
    <property type="term" value="C:plasma membrane"/>
    <property type="evidence" value="ECO:0007669"/>
    <property type="project" value="TreeGrafter"/>
</dbReference>
<feature type="transmembrane region" description="Helical" evidence="6">
    <location>
        <begin position="158"/>
        <end position="177"/>
    </location>
</feature>